<proteinExistence type="predicted"/>
<reference evidence="1" key="1">
    <citation type="submission" date="2020-08" db="EMBL/GenBank/DDBJ databases">
        <title>Spodoptera exigua strain:BAW_Kor-Di-RS1 Genome sequencing and assembly.</title>
        <authorList>
            <person name="Kim J."/>
            <person name="Nam H.Y."/>
            <person name="Kwon M."/>
            <person name="Choi J.H."/>
            <person name="Cho S.R."/>
            <person name="Kim G.-H."/>
        </authorList>
    </citation>
    <scope>NUCLEOTIDE SEQUENCE</scope>
    <source>
        <strain evidence="1">BAW_Kor-Di-RS1</strain>
        <tissue evidence="1">Whole-body</tissue>
    </source>
</reference>
<keyword evidence="2" id="KW-1185">Reference proteome</keyword>
<comment type="caution">
    <text evidence="1">The sequence shown here is derived from an EMBL/GenBank/DDBJ whole genome shotgun (WGS) entry which is preliminary data.</text>
</comment>
<accession>A0A835G3K2</accession>
<gene>
    <name evidence="1" type="ORF">HW555_013386</name>
</gene>
<organism evidence="1 2">
    <name type="scientific">Spodoptera exigua</name>
    <name type="common">Beet armyworm</name>
    <name type="synonym">Noctua fulgens</name>
    <dbReference type="NCBI Taxonomy" id="7107"/>
    <lineage>
        <taxon>Eukaryota</taxon>
        <taxon>Metazoa</taxon>
        <taxon>Ecdysozoa</taxon>
        <taxon>Arthropoda</taxon>
        <taxon>Hexapoda</taxon>
        <taxon>Insecta</taxon>
        <taxon>Pterygota</taxon>
        <taxon>Neoptera</taxon>
        <taxon>Endopterygota</taxon>
        <taxon>Lepidoptera</taxon>
        <taxon>Glossata</taxon>
        <taxon>Ditrysia</taxon>
        <taxon>Noctuoidea</taxon>
        <taxon>Noctuidae</taxon>
        <taxon>Amphipyrinae</taxon>
        <taxon>Spodoptera</taxon>
    </lineage>
</organism>
<dbReference type="EMBL" id="JACKWZ010000637">
    <property type="protein sequence ID" value="KAF9406126.1"/>
    <property type="molecule type" value="Genomic_DNA"/>
</dbReference>
<dbReference type="Proteomes" id="UP000648187">
    <property type="component" value="Unassembled WGS sequence"/>
</dbReference>
<evidence type="ECO:0000313" key="1">
    <source>
        <dbReference type="EMBL" id="KAF9406126.1"/>
    </source>
</evidence>
<sequence length="223" mass="25239">MDCPTICATDQRQVTKNSGHPLVVDQEALRLVEFTMNGIDHAIRYGTNLVIVVRDLCLEAATTSRQHSSDRRPRPAFPSVAASENIAIRYAFILGKPCLSWTPVADKSIAYMCPLRALFRSTMKLRSLDTIPPLRLESATVVSRCDDIHPIKPLRPSRICRQYCGWMIRSCLIVFGSKETVKMKLKEATEIDTLFLHPDPKILLHCHACLDFRCVNLLVDLYK</sequence>
<protein>
    <submittedName>
        <fullName evidence="1">Uncharacterized protein</fullName>
    </submittedName>
</protein>
<dbReference type="AlphaFoldDB" id="A0A835G3K2"/>
<name>A0A835G3K2_SPOEX</name>
<evidence type="ECO:0000313" key="2">
    <source>
        <dbReference type="Proteomes" id="UP000648187"/>
    </source>
</evidence>